<evidence type="ECO:0000313" key="3">
    <source>
        <dbReference type="Proteomes" id="UP001595533"/>
    </source>
</evidence>
<sequence length="182" mass="20969">MSLLLTGHTSERLRFRTVRQSDFPIWLPFFTDPETSRHWQMPIQSPDEQCAQWYRSQFHRYDNGLGGMNALLEKTTGHMVGHCGLLVQRVDGQDELEIGYSLLPQYWGHGYATEAARCCRDYAFSQQLSGHLIAIISTTNLASERVARAIGMQPVRQTIYHDNQVNIFRIDRDTWCSIQSCT</sequence>
<evidence type="ECO:0000259" key="1">
    <source>
        <dbReference type="PROSITE" id="PS51186"/>
    </source>
</evidence>
<name>A0ABV7JCF4_9GAMM</name>
<dbReference type="InterPro" id="IPR051531">
    <property type="entry name" value="N-acetyltransferase"/>
</dbReference>
<comment type="caution">
    <text evidence="2">The sequence shown here is derived from an EMBL/GenBank/DDBJ whole genome shotgun (WGS) entry which is preliminary data.</text>
</comment>
<dbReference type="Proteomes" id="UP001595533">
    <property type="component" value="Unassembled WGS sequence"/>
</dbReference>
<dbReference type="Gene3D" id="3.40.630.30">
    <property type="match status" value="1"/>
</dbReference>
<keyword evidence="3" id="KW-1185">Reference proteome</keyword>
<reference evidence="3" key="1">
    <citation type="journal article" date="2019" name="Int. J. Syst. Evol. Microbiol.">
        <title>The Global Catalogue of Microorganisms (GCM) 10K type strain sequencing project: providing services to taxonomists for standard genome sequencing and annotation.</title>
        <authorList>
            <consortium name="The Broad Institute Genomics Platform"/>
            <consortium name="The Broad Institute Genome Sequencing Center for Infectious Disease"/>
            <person name="Wu L."/>
            <person name="Ma J."/>
        </authorList>
    </citation>
    <scope>NUCLEOTIDE SEQUENCE [LARGE SCALE GENOMIC DNA]</scope>
    <source>
        <strain evidence="3">KCTC 42953</strain>
    </source>
</reference>
<accession>A0ABV7JCF4</accession>
<dbReference type="PROSITE" id="PS51186">
    <property type="entry name" value="GNAT"/>
    <property type="match status" value="1"/>
</dbReference>
<dbReference type="RefSeq" id="WP_077411125.1">
    <property type="nucleotide sequence ID" value="NZ_JBHRTS010000004.1"/>
</dbReference>
<dbReference type="PANTHER" id="PTHR43792">
    <property type="entry name" value="GNAT FAMILY, PUTATIVE (AFU_ORTHOLOGUE AFUA_3G00765)-RELATED-RELATED"/>
    <property type="match status" value="1"/>
</dbReference>
<dbReference type="SUPFAM" id="SSF55729">
    <property type="entry name" value="Acyl-CoA N-acyltransferases (Nat)"/>
    <property type="match status" value="1"/>
</dbReference>
<organism evidence="2 3">
    <name type="scientific">Marinicella sediminis</name>
    <dbReference type="NCBI Taxonomy" id="1792834"/>
    <lineage>
        <taxon>Bacteria</taxon>
        <taxon>Pseudomonadati</taxon>
        <taxon>Pseudomonadota</taxon>
        <taxon>Gammaproteobacteria</taxon>
        <taxon>Lysobacterales</taxon>
        <taxon>Marinicellaceae</taxon>
        <taxon>Marinicella</taxon>
    </lineage>
</organism>
<dbReference type="Pfam" id="PF13302">
    <property type="entry name" value="Acetyltransf_3"/>
    <property type="match status" value="1"/>
</dbReference>
<dbReference type="EMBL" id="JBHRTS010000004">
    <property type="protein sequence ID" value="MFC3194413.1"/>
    <property type="molecule type" value="Genomic_DNA"/>
</dbReference>
<gene>
    <name evidence="2" type="ORF">ACFODZ_09190</name>
</gene>
<feature type="domain" description="N-acetyltransferase" evidence="1">
    <location>
        <begin position="13"/>
        <end position="171"/>
    </location>
</feature>
<dbReference type="InterPro" id="IPR016181">
    <property type="entry name" value="Acyl_CoA_acyltransferase"/>
</dbReference>
<proteinExistence type="predicted"/>
<evidence type="ECO:0000313" key="2">
    <source>
        <dbReference type="EMBL" id="MFC3194413.1"/>
    </source>
</evidence>
<protein>
    <submittedName>
        <fullName evidence="2">GNAT family N-acetyltransferase</fullName>
    </submittedName>
</protein>
<dbReference type="PANTHER" id="PTHR43792:SF1">
    <property type="entry name" value="N-ACETYLTRANSFERASE DOMAIN-CONTAINING PROTEIN"/>
    <property type="match status" value="1"/>
</dbReference>
<dbReference type="InterPro" id="IPR000182">
    <property type="entry name" value="GNAT_dom"/>
</dbReference>